<dbReference type="InterPro" id="IPR044925">
    <property type="entry name" value="His-Me_finger_sf"/>
</dbReference>
<reference evidence="6" key="1">
    <citation type="submission" date="2011-12" db="EMBL/GenBank/DDBJ databases">
        <title>The Draft Genome of Lepisosteus oculatus.</title>
        <authorList>
            <consortium name="The Broad Institute Genome Assembly &amp; Analysis Group"/>
            <consortium name="Computational R&amp;D Group"/>
            <consortium name="and Sequencing Platform"/>
            <person name="Di Palma F."/>
            <person name="Alfoldi J."/>
            <person name="Johnson J."/>
            <person name="Berlin A."/>
            <person name="Gnerre S."/>
            <person name="Jaffe D."/>
            <person name="MacCallum I."/>
            <person name="Young S."/>
            <person name="Walker B.J."/>
            <person name="Lander E.S."/>
            <person name="Lindblad-Toh K."/>
        </authorList>
    </citation>
    <scope>NUCLEOTIDE SEQUENCE [LARGE SCALE GENOMIC DNA]</scope>
</reference>
<dbReference type="HOGENOM" id="CLU_035817_2_0_1"/>
<reference evidence="5" key="3">
    <citation type="submission" date="2025-09" db="UniProtKB">
        <authorList>
            <consortium name="Ensembl"/>
        </authorList>
    </citation>
    <scope>IDENTIFICATION</scope>
</reference>
<dbReference type="Proteomes" id="UP000018468">
    <property type="component" value="Linkage group LG8"/>
</dbReference>
<feature type="region of interest" description="Disordered" evidence="1">
    <location>
        <begin position="108"/>
        <end position="129"/>
    </location>
</feature>
<accession>W5NKM2</accession>
<evidence type="ECO:0000313" key="6">
    <source>
        <dbReference type="Proteomes" id="UP000018468"/>
    </source>
</evidence>
<dbReference type="eggNOG" id="ENOG502S36J">
    <property type="taxonomic scope" value="Eukaryota"/>
</dbReference>
<dbReference type="InParanoid" id="W5NKM2"/>
<dbReference type="SMART" id="SM00477">
    <property type="entry name" value="NUC"/>
    <property type="match status" value="1"/>
</dbReference>
<dbReference type="GeneTree" id="ENSGT01030000234592"/>
<dbReference type="STRING" id="7918.ENSLOCP00000021181"/>
<dbReference type="AlphaFoldDB" id="W5NKM2"/>
<dbReference type="Gene3D" id="3.40.570.10">
    <property type="entry name" value="Extracellular Endonuclease, subunit A"/>
    <property type="match status" value="1"/>
</dbReference>
<keyword evidence="2" id="KW-0732">Signal</keyword>
<evidence type="ECO:0000259" key="4">
    <source>
        <dbReference type="SMART" id="SM00892"/>
    </source>
</evidence>
<evidence type="ECO:0000256" key="1">
    <source>
        <dbReference type="SAM" id="MobiDB-lite"/>
    </source>
</evidence>
<evidence type="ECO:0000259" key="3">
    <source>
        <dbReference type="SMART" id="SM00477"/>
    </source>
</evidence>
<dbReference type="Pfam" id="PF01223">
    <property type="entry name" value="Endonuclease_NS"/>
    <property type="match status" value="1"/>
</dbReference>
<proteinExistence type="predicted"/>
<sequence>HSSAMLLLPPLQAGLCLLLLAQAEVLKHTFKNTPCSQFFFKGQEARVGMPNQAARICQRYNNRYHFATLYDRQKRIPVYSAYLYRPKAGVCKRPDWFIEPQLAENKKSLKDMQNEKQTSIDKKKLKESQAVSDDYKTNSNIYDRGHLNPSLHHDDGDSKTATFTLTNIVPQFNQLNQGTWNNYETQTMRDKSQGCKVTYALVGAVPGNQKVGNDRVTVPSHIWAAACCQLKKNKLRSWAAIATNDENETKVTTVVQGHAKPQTQDLQVQRCPSCTLTGFTAKEMLSEVVKKDENNSI</sequence>
<feature type="domain" description="ENPP1-3/EXOG-like endonuclease/phosphodiesterase" evidence="3">
    <location>
        <begin position="63"/>
        <end position="263"/>
    </location>
</feature>
<dbReference type="OMA" id="NGHHDDY"/>
<evidence type="ECO:0000313" key="5">
    <source>
        <dbReference type="Ensembl" id="ENSLOCP00000021181.1"/>
    </source>
</evidence>
<feature type="signal peptide" evidence="2">
    <location>
        <begin position="1"/>
        <end position="23"/>
    </location>
</feature>
<name>W5NKM2_LEPOC</name>
<keyword evidence="6" id="KW-1185">Reference proteome</keyword>
<feature type="chain" id="PRO_5004869879" evidence="2">
    <location>
        <begin position="24"/>
        <end position="297"/>
    </location>
</feature>
<feature type="domain" description="DNA/RNA non-specific endonuclease/pyrophosphatase/phosphodiesterase" evidence="4">
    <location>
        <begin position="62"/>
        <end position="269"/>
    </location>
</feature>
<dbReference type="InterPro" id="IPR044929">
    <property type="entry name" value="DNA/RNA_non-sp_Endonuclease_sf"/>
</dbReference>
<protein>
    <submittedName>
        <fullName evidence="5">Uncharacterized protein</fullName>
    </submittedName>
</protein>
<dbReference type="GO" id="GO:0003676">
    <property type="term" value="F:nucleic acid binding"/>
    <property type="evidence" value="ECO:0007669"/>
    <property type="project" value="InterPro"/>
</dbReference>
<reference evidence="5" key="2">
    <citation type="submission" date="2025-08" db="UniProtKB">
        <authorList>
            <consortium name="Ensembl"/>
        </authorList>
    </citation>
    <scope>IDENTIFICATION</scope>
</reference>
<dbReference type="InterPro" id="IPR001604">
    <property type="entry name" value="Endo_G_ENPP1-like_dom"/>
</dbReference>
<organism evidence="5 6">
    <name type="scientific">Lepisosteus oculatus</name>
    <name type="common">Spotted gar</name>
    <dbReference type="NCBI Taxonomy" id="7918"/>
    <lineage>
        <taxon>Eukaryota</taxon>
        <taxon>Metazoa</taxon>
        <taxon>Chordata</taxon>
        <taxon>Craniata</taxon>
        <taxon>Vertebrata</taxon>
        <taxon>Euteleostomi</taxon>
        <taxon>Actinopterygii</taxon>
        <taxon>Neopterygii</taxon>
        <taxon>Holostei</taxon>
        <taxon>Semionotiformes</taxon>
        <taxon>Lepisosteidae</taxon>
        <taxon>Lepisosteus</taxon>
    </lineage>
</organism>
<dbReference type="GO" id="GO:0046872">
    <property type="term" value="F:metal ion binding"/>
    <property type="evidence" value="ECO:0007669"/>
    <property type="project" value="InterPro"/>
</dbReference>
<dbReference type="EMBL" id="AHAT01037825">
    <property type="status" value="NOT_ANNOTATED_CDS"/>
    <property type="molecule type" value="Genomic_DNA"/>
</dbReference>
<dbReference type="GO" id="GO:0016787">
    <property type="term" value="F:hydrolase activity"/>
    <property type="evidence" value="ECO:0007669"/>
    <property type="project" value="InterPro"/>
</dbReference>
<dbReference type="PANTHER" id="PTHR21472:SF26">
    <property type="entry name" value="ENDONUCLEASE DOMAIN CONTAINING 1"/>
    <property type="match status" value="1"/>
</dbReference>
<evidence type="ECO:0000256" key="2">
    <source>
        <dbReference type="SAM" id="SignalP"/>
    </source>
</evidence>
<dbReference type="PANTHER" id="PTHR21472">
    <property type="entry name" value="ENDONUCLEASE DOMAIN-CONTAINING 1 PROTEIN ENDOD1"/>
    <property type="match status" value="1"/>
</dbReference>
<dbReference type="Ensembl" id="ENSLOCT00000021217.1">
    <property type="protein sequence ID" value="ENSLOCP00000021181.1"/>
    <property type="gene ID" value="ENSLOCG00000017139.1"/>
</dbReference>
<dbReference type="SMART" id="SM00892">
    <property type="entry name" value="Endonuclease_NS"/>
    <property type="match status" value="1"/>
</dbReference>
<dbReference type="InterPro" id="IPR020821">
    <property type="entry name" value="ENPP1-3/EXOG-like_nuc-like"/>
</dbReference>
<dbReference type="SUPFAM" id="SSF54060">
    <property type="entry name" value="His-Me finger endonucleases"/>
    <property type="match status" value="1"/>
</dbReference>
<dbReference type="Bgee" id="ENSLOCG00000017139">
    <property type="expression patterns" value="Expressed in liver and 12 other cell types or tissues"/>
</dbReference>
<dbReference type="InterPro" id="IPR039015">
    <property type="entry name" value="ENDOD1"/>
</dbReference>
<feature type="compositionally biased region" description="Basic and acidic residues" evidence="1">
    <location>
        <begin position="108"/>
        <end position="127"/>
    </location>
</feature>